<dbReference type="AlphaFoldDB" id="A0A017SEV3"/>
<dbReference type="EMBL" id="KK088422">
    <property type="protein sequence ID" value="EYE95311.1"/>
    <property type="molecule type" value="Genomic_DNA"/>
</dbReference>
<dbReference type="GeneID" id="63702637"/>
<evidence type="ECO:0000313" key="1">
    <source>
        <dbReference type="EMBL" id="EYE95311.1"/>
    </source>
</evidence>
<evidence type="ECO:0000313" key="2">
    <source>
        <dbReference type="Proteomes" id="UP000019804"/>
    </source>
</evidence>
<dbReference type="Proteomes" id="UP000019804">
    <property type="component" value="Unassembled WGS sequence"/>
</dbReference>
<proteinExistence type="predicted"/>
<organism evidence="1 2">
    <name type="scientific">Aspergillus ruber (strain CBS 135680)</name>
    <dbReference type="NCBI Taxonomy" id="1388766"/>
    <lineage>
        <taxon>Eukaryota</taxon>
        <taxon>Fungi</taxon>
        <taxon>Dikarya</taxon>
        <taxon>Ascomycota</taxon>
        <taxon>Pezizomycotina</taxon>
        <taxon>Eurotiomycetes</taxon>
        <taxon>Eurotiomycetidae</taxon>
        <taxon>Eurotiales</taxon>
        <taxon>Aspergillaceae</taxon>
        <taxon>Aspergillus</taxon>
        <taxon>Aspergillus subgen. Aspergillus</taxon>
    </lineage>
</organism>
<dbReference type="OrthoDB" id="4466753at2759"/>
<keyword evidence="2" id="KW-1185">Reference proteome</keyword>
<dbReference type="RefSeq" id="XP_040638999.1">
    <property type="nucleotide sequence ID" value="XM_040787513.1"/>
</dbReference>
<sequence>MANSKRQCHPPWTPPSVSRSQNTYLACLAPNHQSVAVPLTVFALGTIKSSGRQLELRVEEIEKALDLALEPSDLVIILQRPANNHNYAVSFEQFVQDCLA</sequence>
<dbReference type="HOGENOM" id="CLU_2305494_0_0_1"/>
<accession>A0A017SEV3</accession>
<protein>
    <submittedName>
        <fullName evidence="1">Uncharacterized protein</fullName>
    </submittedName>
</protein>
<reference evidence="2" key="1">
    <citation type="journal article" date="2014" name="Nat. Commun.">
        <title>Genomic adaptations of the halophilic Dead Sea filamentous fungus Eurotium rubrum.</title>
        <authorList>
            <person name="Kis-Papo T."/>
            <person name="Weig A.R."/>
            <person name="Riley R."/>
            <person name="Persoh D."/>
            <person name="Salamov A."/>
            <person name="Sun H."/>
            <person name="Lipzen A."/>
            <person name="Wasser S.P."/>
            <person name="Rambold G."/>
            <person name="Grigoriev I.V."/>
            <person name="Nevo E."/>
        </authorList>
    </citation>
    <scope>NUCLEOTIDE SEQUENCE [LARGE SCALE GENOMIC DNA]</scope>
    <source>
        <strain evidence="2">CBS 135680</strain>
    </source>
</reference>
<gene>
    <name evidence="1" type="ORF">EURHEDRAFT_55027</name>
</gene>
<name>A0A017SEV3_ASPRC</name>